<sequence>MSQPKKEERIAVIGLGYVGLPVALAFARHFPGTIGFDIDTKKVEELQSGYDRNGEHKREELTASTLRMTSDSKELENATFFVVAVPTPVDEHNVPNLTPVIRASETVGKVLSKGACIVYESTVYPGVTEDVCGPILARVSGLERKDFRLGYSPERINPGDTEHTLERIVKVVSGEDSATLERVAEVYGTVVTAGVHRAPSIKVAEAAKVIENTQRDLNIALMNELAIIFDRMNIRTSDVLAAAATKWNFLKFKPGLVGGHCIGVDPYYLTTKAEQLGYQPQVILAGRRINNNVGPFVAQRTVKLLIDADIPVKHAKVGVMGLTFKENVSDLRNSKVPDILAELRQFGIQALLHDPLASAPECVHEYGLQLAALEEFHDLDALVFAVSHDAYLKLGQAKIQSFVRPGGIFVDVKSAFDPRKIDRQIRYWSL</sequence>
<dbReference type="InterPro" id="IPR036291">
    <property type="entry name" value="NAD(P)-bd_dom_sf"/>
</dbReference>
<evidence type="ECO:0000256" key="1">
    <source>
        <dbReference type="ARBA" id="ARBA00006601"/>
    </source>
</evidence>
<evidence type="ECO:0000259" key="5">
    <source>
        <dbReference type="SMART" id="SM00984"/>
    </source>
</evidence>
<evidence type="ECO:0000256" key="2">
    <source>
        <dbReference type="ARBA" id="ARBA00023002"/>
    </source>
</evidence>
<dbReference type="InterPro" id="IPR008927">
    <property type="entry name" value="6-PGluconate_DH-like_C_sf"/>
</dbReference>
<dbReference type="InterPro" id="IPR014027">
    <property type="entry name" value="UDP-Glc/GDP-Man_DH_C"/>
</dbReference>
<dbReference type="PIRSF" id="PIRSF000124">
    <property type="entry name" value="UDPglc_GDPman_dh"/>
    <property type="match status" value="1"/>
</dbReference>
<evidence type="ECO:0000313" key="6">
    <source>
        <dbReference type="EMBL" id="WXB09286.1"/>
    </source>
</evidence>
<dbReference type="Proteomes" id="UP001374803">
    <property type="component" value="Chromosome"/>
</dbReference>
<comment type="similarity">
    <text evidence="1 4">Belongs to the UDP-glucose/GDP-mannose dehydrogenase family.</text>
</comment>
<dbReference type="Pfam" id="PF03721">
    <property type="entry name" value="UDPG_MGDP_dh_N"/>
    <property type="match status" value="1"/>
</dbReference>
<dbReference type="SUPFAM" id="SSF51735">
    <property type="entry name" value="NAD(P)-binding Rossmann-fold domains"/>
    <property type="match status" value="1"/>
</dbReference>
<protein>
    <submittedName>
        <fullName evidence="6">Nucleotide sugar dehydrogenase</fullName>
    </submittedName>
</protein>
<reference evidence="6" key="1">
    <citation type="submission" date="2021-12" db="EMBL/GenBank/DDBJ databases">
        <title>Discovery of the Pendulisporaceae a myxobacterial family with distinct sporulation behavior and unique specialized metabolism.</title>
        <authorList>
            <person name="Garcia R."/>
            <person name="Popoff A."/>
            <person name="Bader C.D."/>
            <person name="Loehr J."/>
            <person name="Walesch S."/>
            <person name="Walt C."/>
            <person name="Boldt J."/>
            <person name="Bunk B."/>
            <person name="Haeckl F.J.F.P.J."/>
            <person name="Gunesch A.P."/>
            <person name="Birkelbach J."/>
            <person name="Nuebel U."/>
            <person name="Pietschmann T."/>
            <person name="Bach T."/>
            <person name="Mueller R."/>
        </authorList>
    </citation>
    <scope>NUCLEOTIDE SEQUENCE</scope>
    <source>
        <strain evidence="6">MSr11367</strain>
    </source>
</reference>
<evidence type="ECO:0000256" key="4">
    <source>
        <dbReference type="PIRNR" id="PIRNR000124"/>
    </source>
</evidence>
<proteinExistence type="inferred from homology"/>
<dbReference type="EMBL" id="CP089983">
    <property type="protein sequence ID" value="WXB09286.1"/>
    <property type="molecule type" value="Genomic_DNA"/>
</dbReference>
<gene>
    <name evidence="6" type="ORF">LVJ94_18875</name>
</gene>
<dbReference type="InterPro" id="IPR028359">
    <property type="entry name" value="UDP_ManNAc/GlcNAc_DH"/>
</dbReference>
<organism evidence="6 7">
    <name type="scientific">Pendulispora rubella</name>
    <dbReference type="NCBI Taxonomy" id="2741070"/>
    <lineage>
        <taxon>Bacteria</taxon>
        <taxon>Pseudomonadati</taxon>
        <taxon>Myxococcota</taxon>
        <taxon>Myxococcia</taxon>
        <taxon>Myxococcales</taxon>
        <taxon>Sorangiineae</taxon>
        <taxon>Pendulisporaceae</taxon>
        <taxon>Pendulispora</taxon>
    </lineage>
</organism>
<dbReference type="InterPro" id="IPR036220">
    <property type="entry name" value="UDP-Glc/GDP-Man_DH_C_sf"/>
</dbReference>
<accession>A0ABZ2LHN6</accession>
<dbReference type="Pfam" id="PF00984">
    <property type="entry name" value="UDPG_MGDP_dh"/>
    <property type="match status" value="1"/>
</dbReference>
<dbReference type="Pfam" id="PF03720">
    <property type="entry name" value="UDPG_MGDP_dh_C"/>
    <property type="match status" value="1"/>
</dbReference>
<dbReference type="Gene3D" id="3.40.50.720">
    <property type="entry name" value="NAD(P)-binding Rossmann-like Domain"/>
    <property type="match status" value="2"/>
</dbReference>
<dbReference type="NCBIfam" id="TIGR03026">
    <property type="entry name" value="NDP-sugDHase"/>
    <property type="match status" value="1"/>
</dbReference>
<evidence type="ECO:0000256" key="3">
    <source>
        <dbReference type="ARBA" id="ARBA00023027"/>
    </source>
</evidence>
<dbReference type="RefSeq" id="WP_394838957.1">
    <property type="nucleotide sequence ID" value="NZ_CP089929.1"/>
</dbReference>
<dbReference type="InterPro" id="IPR017476">
    <property type="entry name" value="UDP-Glc/GDP-Man"/>
</dbReference>
<keyword evidence="7" id="KW-1185">Reference proteome</keyword>
<dbReference type="InterPro" id="IPR014026">
    <property type="entry name" value="UDP-Glc/GDP-Man_DH_dimer"/>
</dbReference>
<dbReference type="PANTHER" id="PTHR43491">
    <property type="entry name" value="UDP-N-ACETYL-D-MANNOSAMINE DEHYDROGENASE"/>
    <property type="match status" value="1"/>
</dbReference>
<dbReference type="SUPFAM" id="SSF52413">
    <property type="entry name" value="UDP-glucose/GDP-mannose dehydrogenase C-terminal domain"/>
    <property type="match status" value="1"/>
</dbReference>
<keyword evidence="2" id="KW-0560">Oxidoreductase</keyword>
<keyword evidence="3" id="KW-0520">NAD</keyword>
<dbReference type="PIRSF" id="PIRSF500136">
    <property type="entry name" value="UDP_ManNAc_DH"/>
    <property type="match status" value="1"/>
</dbReference>
<dbReference type="SMART" id="SM00984">
    <property type="entry name" value="UDPG_MGDP_dh_C"/>
    <property type="match status" value="1"/>
</dbReference>
<dbReference type="PANTHER" id="PTHR43491:SF2">
    <property type="entry name" value="UDP-N-ACETYL-D-MANNOSAMINE DEHYDROGENASE"/>
    <property type="match status" value="1"/>
</dbReference>
<name>A0ABZ2LHN6_9BACT</name>
<feature type="domain" description="UDP-glucose/GDP-mannose dehydrogenase C-terminal" evidence="5">
    <location>
        <begin position="318"/>
        <end position="418"/>
    </location>
</feature>
<dbReference type="SUPFAM" id="SSF48179">
    <property type="entry name" value="6-phosphogluconate dehydrogenase C-terminal domain-like"/>
    <property type="match status" value="1"/>
</dbReference>
<evidence type="ECO:0000313" key="7">
    <source>
        <dbReference type="Proteomes" id="UP001374803"/>
    </source>
</evidence>
<dbReference type="InterPro" id="IPR001732">
    <property type="entry name" value="UDP-Glc/GDP-Man_DH_N"/>
</dbReference>